<dbReference type="Proteomes" id="UP000297975">
    <property type="component" value="Unassembled WGS sequence"/>
</dbReference>
<dbReference type="GO" id="GO:0000166">
    <property type="term" value="F:nucleotide binding"/>
    <property type="evidence" value="ECO:0007669"/>
    <property type="project" value="InterPro"/>
</dbReference>
<comment type="caution">
    <text evidence="5">The sequence shown here is derived from an EMBL/GenBank/DDBJ whole genome shotgun (WGS) entry which is preliminary data.</text>
</comment>
<dbReference type="AlphaFoldDB" id="A0A4Y8IHR7"/>
<comment type="similarity">
    <text evidence="1">Belongs to the Gfo/Idh/MocA family.</text>
</comment>
<organism evidence="5 6">
    <name type="scientific">Filobacillus milosensis</name>
    <dbReference type="NCBI Taxonomy" id="94137"/>
    <lineage>
        <taxon>Bacteria</taxon>
        <taxon>Bacillati</taxon>
        <taxon>Bacillota</taxon>
        <taxon>Bacilli</taxon>
        <taxon>Bacillales</taxon>
        <taxon>Bacillaceae</taxon>
        <taxon>Filobacillus</taxon>
    </lineage>
</organism>
<name>A0A4Y8IHR7_9BACI</name>
<feature type="domain" description="Gfo/Idh/MocA-like oxidoreductase N-terminal" evidence="3">
    <location>
        <begin position="4"/>
        <end position="122"/>
    </location>
</feature>
<dbReference type="InterPro" id="IPR036291">
    <property type="entry name" value="NAD(P)-bd_dom_sf"/>
</dbReference>
<feature type="domain" description="GFO/IDH/MocA-like oxidoreductase" evidence="4">
    <location>
        <begin position="133"/>
        <end position="262"/>
    </location>
</feature>
<reference evidence="5 6" key="1">
    <citation type="submission" date="2019-03" db="EMBL/GenBank/DDBJ databases">
        <authorList>
            <person name="He R.-H."/>
        </authorList>
    </citation>
    <scope>NUCLEOTIDE SEQUENCE [LARGE SCALE GENOMIC DNA]</scope>
    <source>
        <strain evidence="6">SH 714</strain>
    </source>
</reference>
<dbReference type="OrthoDB" id="9815825at2"/>
<dbReference type="PANTHER" id="PTHR43708:SF5">
    <property type="entry name" value="CONSERVED EXPRESSED OXIDOREDUCTASE (EUROFUNG)-RELATED"/>
    <property type="match status" value="1"/>
</dbReference>
<evidence type="ECO:0000313" key="6">
    <source>
        <dbReference type="Proteomes" id="UP000297975"/>
    </source>
</evidence>
<dbReference type="EMBL" id="SOPW01000017">
    <property type="protein sequence ID" value="TFB14243.1"/>
    <property type="molecule type" value="Genomic_DNA"/>
</dbReference>
<dbReference type="Pfam" id="PF22725">
    <property type="entry name" value="GFO_IDH_MocA_C3"/>
    <property type="match status" value="1"/>
</dbReference>
<dbReference type="SUPFAM" id="SSF51735">
    <property type="entry name" value="NAD(P)-binding Rossmann-fold domains"/>
    <property type="match status" value="1"/>
</dbReference>
<dbReference type="SUPFAM" id="SSF55347">
    <property type="entry name" value="Glyceraldehyde-3-phosphate dehydrogenase-like, C-terminal domain"/>
    <property type="match status" value="1"/>
</dbReference>
<gene>
    <name evidence="5" type="ORF">E3U55_13765</name>
</gene>
<dbReference type="InterPro" id="IPR055170">
    <property type="entry name" value="GFO_IDH_MocA-like_dom"/>
</dbReference>
<dbReference type="PANTHER" id="PTHR43708">
    <property type="entry name" value="CONSERVED EXPRESSED OXIDOREDUCTASE (EUROFUNG)"/>
    <property type="match status" value="1"/>
</dbReference>
<evidence type="ECO:0000259" key="4">
    <source>
        <dbReference type="Pfam" id="PF22725"/>
    </source>
</evidence>
<evidence type="ECO:0000259" key="3">
    <source>
        <dbReference type="Pfam" id="PF01408"/>
    </source>
</evidence>
<evidence type="ECO:0000313" key="5">
    <source>
        <dbReference type="EMBL" id="TFB14243.1"/>
    </source>
</evidence>
<dbReference type="Pfam" id="PF01408">
    <property type="entry name" value="GFO_IDH_MocA"/>
    <property type="match status" value="1"/>
</dbReference>
<evidence type="ECO:0000256" key="1">
    <source>
        <dbReference type="ARBA" id="ARBA00010928"/>
    </source>
</evidence>
<dbReference type="Gene3D" id="3.30.360.10">
    <property type="entry name" value="Dihydrodipicolinate Reductase, domain 2"/>
    <property type="match status" value="1"/>
</dbReference>
<dbReference type="GO" id="GO:0016491">
    <property type="term" value="F:oxidoreductase activity"/>
    <property type="evidence" value="ECO:0007669"/>
    <property type="project" value="UniProtKB-KW"/>
</dbReference>
<evidence type="ECO:0000256" key="2">
    <source>
        <dbReference type="ARBA" id="ARBA00023002"/>
    </source>
</evidence>
<keyword evidence="6" id="KW-1185">Reference proteome</keyword>
<dbReference type="RefSeq" id="WP_134341054.1">
    <property type="nucleotide sequence ID" value="NZ_SOPW01000017.1"/>
</dbReference>
<dbReference type="Gene3D" id="3.40.50.720">
    <property type="entry name" value="NAD(P)-binding Rossmann-like Domain"/>
    <property type="match status" value="1"/>
</dbReference>
<sequence>MKQLKVGVIGGGFGLKVQLPIINLQPNMEVIAVATMKRHELPETIHNENSMPNHYKEWKEMILNEELDLVFVSSMPTLHHEMAKFALENGVDVVCEKPFTVNSEESQELVRIAEENDRKLLLDFEWRFLPGRQKVNELLSQNKVGDILHFEYHMSMALYQRFKTSKPGWLGKKDQSGGMLGAIGSHLIDCMRWLTGSEVKQVNGLLATHVPEGDGEKRDADDGFLLQGVLENGSTFSIQVLTGVNHSLGSNLKVYGTEGTIVLEDDKRLRVGLANEELEEVQFTQVEVPEQLTKIASGYFAAFDPYLKEIYEYIANDQLHEDLPTGLDGHENQKVLDQIRNG</sequence>
<accession>A0A4Y8IHR7</accession>
<protein>
    <submittedName>
        <fullName evidence="5">Gfo/Idh/MocA family oxidoreductase</fullName>
    </submittedName>
</protein>
<keyword evidence="2" id="KW-0560">Oxidoreductase</keyword>
<dbReference type="InterPro" id="IPR051317">
    <property type="entry name" value="Gfo/Idh/MocA_oxidoreduct"/>
</dbReference>
<dbReference type="InterPro" id="IPR000683">
    <property type="entry name" value="Gfo/Idh/MocA-like_OxRdtase_N"/>
</dbReference>
<proteinExistence type="inferred from homology"/>